<keyword evidence="7" id="KW-1185">Reference proteome</keyword>
<protein>
    <submittedName>
        <fullName evidence="6">Tyrosyl-DNA phosphodiesterase-domain-containing protein</fullName>
    </submittedName>
</protein>
<evidence type="ECO:0000256" key="4">
    <source>
        <dbReference type="SAM" id="MobiDB-lite"/>
    </source>
</evidence>
<proteinExistence type="predicted"/>
<evidence type="ECO:0000259" key="5">
    <source>
        <dbReference type="PROSITE" id="PS50035"/>
    </source>
</evidence>
<dbReference type="SUPFAM" id="SSF56024">
    <property type="entry name" value="Phospholipase D/nuclease"/>
    <property type="match status" value="2"/>
</dbReference>
<dbReference type="GO" id="GO:0003690">
    <property type="term" value="F:double-stranded DNA binding"/>
    <property type="evidence" value="ECO:0007669"/>
    <property type="project" value="TreeGrafter"/>
</dbReference>
<feature type="domain" description="PLD phosphodiesterase" evidence="5">
    <location>
        <begin position="503"/>
        <end position="538"/>
    </location>
</feature>
<feature type="compositionally biased region" description="Acidic residues" evidence="4">
    <location>
        <begin position="47"/>
        <end position="68"/>
    </location>
</feature>
<feature type="compositionally biased region" description="Basic and acidic residues" evidence="4">
    <location>
        <begin position="585"/>
        <end position="596"/>
    </location>
</feature>
<evidence type="ECO:0000313" key="7">
    <source>
        <dbReference type="Proteomes" id="UP001302745"/>
    </source>
</evidence>
<feature type="compositionally biased region" description="Basic and acidic residues" evidence="4">
    <location>
        <begin position="97"/>
        <end position="108"/>
    </location>
</feature>
<dbReference type="Pfam" id="PF06087">
    <property type="entry name" value="Tyr-DNA_phospho"/>
    <property type="match status" value="1"/>
</dbReference>
<accession>A0AAN6ZRD1</accession>
<evidence type="ECO:0000313" key="6">
    <source>
        <dbReference type="EMBL" id="KAK4148985.1"/>
    </source>
</evidence>
<feature type="compositionally biased region" description="Low complexity" evidence="4">
    <location>
        <begin position="617"/>
        <end position="628"/>
    </location>
</feature>
<feature type="site" description="Interaction with DNA" evidence="3">
    <location>
        <position position="535"/>
    </location>
</feature>
<feature type="region of interest" description="Disordered" evidence="4">
    <location>
        <begin position="571"/>
        <end position="599"/>
    </location>
</feature>
<name>A0AAN6ZRD1_9PEZI</name>
<dbReference type="PANTHER" id="PTHR12415">
    <property type="entry name" value="TYROSYL-DNA PHOSPHODIESTERASE 1"/>
    <property type="match status" value="1"/>
</dbReference>
<dbReference type="InterPro" id="IPR010347">
    <property type="entry name" value="Tdp1"/>
</dbReference>
<dbReference type="PANTHER" id="PTHR12415:SF4">
    <property type="entry name" value="TYROSYL-DNA PHOSPHODIESTERASE DOMAIN-CONTAINING PROTEIN"/>
    <property type="match status" value="1"/>
</dbReference>
<feature type="active site" description="Proton donor/acceptor" evidence="1">
    <location>
        <position position="508"/>
    </location>
</feature>
<dbReference type="GO" id="GO:0017005">
    <property type="term" value="F:3'-tyrosyl-DNA phosphodiesterase activity"/>
    <property type="evidence" value="ECO:0007669"/>
    <property type="project" value="TreeGrafter"/>
</dbReference>
<evidence type="ECO:0000256" key="1">
    <source>
        <dbReference type="PIRSR" id="PIRSR610347-1"/>
    </source>
</evidence>
<evidence type="ECO:0000256" key="3">
    <source>
        <dbReference type="PIRSR" id="PIRSR610347-3"/>
    </source>
</evidence>
<comment type="caution">
    <text evidence="6">The sequence shown here is derived from an EMBL/GenBank/DDBJ whole genome shotgun (WGS) entry which is preliminary data.</text>
</comment>
<dbReference type="Proteomes" id="UP001302745">
    <property type="component" value="Unassembled WGS sequence"/>
</dbReference>
<dbReference type="InterPro" id="IPR001736">
    <property type="entry name" value="PLipase_D/transphosphatidylase"/>
</dbReference>
<feature type="active site" description="Nucleophile" evidence="1">
    <location>
        <position position="267"/>
    </location>
</feature>
<feature type="binding site" evidence="2">
    <location>
        <position position="510"/>
    </location>
    <ligand>
        <name>substrate</name>
    </ligand>
</feature>
<dbReference type="EMBL" id="MU857222">
    <property type="protein sequence ID" value="KAK4148985.1"/>
    <property type="molecule type" value="Genomic_DNA"/>
</dbReference>
<dbReference type="GO" id="GO:0003697">
    <property type="term" value="F:single-stranded DNA binding"/>
    <property type="evidence" value="ECO:0007669"/>
    <property type="project" value="TreeGrafter"/>
</dbReference>
<sequence length="640" mass="70439">MADHWAAGINGDEDDDEALRIAIAMSLGQDPEQTRRRGDEGVIDLTGGDDGDGDDDGNAGADGADDGDAGVGVGDGGDTRPPDLPPTSTSAFSALGLDRKKMEEERLARAGKRKASQLDDVQPPPRPIQRPKMANPSNLPSVATPGEKKAKPAELKDTVSSSTTPSRDRLPFPQGVVKKTWAFNQPRHGDDIKIEEVLQKHRLELAVLSSYQWDEEWMLSRIDIARTKLILIAFAADEAQKEEMRSNVPRDRIRFCFPPMQGIGAMHSKLMLLKYDKYMRIVVPTGNLMSFDWGETGTMENMVFIIDLPKFQSAEEREAQTLTPFADELFYFLRAQGLDEKLVASLRNYDFAETGCYRFVHTIPGSHTAEEAWRRTGYCGLGQAVGTLGLSSSDPIELDFVCASLGAVNYSLLAALYYACQGDSGLKEYESRTSGAKGKRDAAVDEAVSTVKRHMRIFFPSRETVLQSKGGRDGAGTICFQAKWWQAATFPRELLRDCRSTRAGVLMHSKVMFIRPHPSATTKSGFAYVGSANLSESAWGRLVRDRTSGKPKLTCRNWECGVLIKVPQEDQGRQKPQLLQQKGQSEGRRHDGFREADDGDVLGAFRGRVPVPMEWPGRSLSSSSAAGEGAMGTPWFYQDG</sequence>
<dbReference type="GO" id="GO:0006281">
    <property type="term" value="P:DNA repair"/>
    <property type="evidence" value="ECO:0007669"/>
    <property type="project" value="InterPro"/>
</dbReference>
<feature type="region of interest" description="Disordered" evidence="4">
    <location>
        <begin position="616"/>
        <end position="640"/>
    </location>
</feature>
<dbReference type="Gene3D" id="3.30.870.10">
    <property type="entry name" value="Endonuclease Chain A"/>
    <property type="match status" value="2"/>
</dbReference>
<dbReference type="AlphaFoldDB" id="A0AAN6ZRD1"/>
<dbReference type="CDD" id="cd09122">
    <property type="entry name" value="PLDc_Tdp1_1"/>
    <property type="match status" value="1"/>
</dbReference>
<feature type="binding site" evidence="2">
    <location>
        <position position="269"/>
    </location>
    <ligand>
        <name>substrate</name>
    </ligand>
</feature>
<reference evidence="6" key="1">
    <citation type="journal article" date="2023" name="Mol. Phylogenet. Evol.">
        <title>Genome-scale phylogeny and comparative genomics of the fungal order Sordariales.</title>
        <authorList>
            <person name="Hensen N."/>
            <person name="Bonometti L."/>
            <person name="Westerberg I."/>
            <person name="Brannstrom I.O."/>
            <person name="Guillou S."/>
            <person name="Cros-Aarteil S."/>
            <person name="Calhoun S."/>
            <person name="Haridas S."/>
            <person name="Kuo A."/>
            <person name="Mondo S."/>
            <person name="Pangilinan J."/>
            <person name="Riley R."/>
            <person name="LaButti K."/>
            <person name="Andreopoulos B."/>
            <person name="Lipzen A."/>
            <person name="Chen C."/>
            <person name="Yan M."/>
            <person name="Daum C."/>
            <person name="Ng V."/>
            <person name="Clum A."/>
            <person name="Steindorff A."/>
            <person name="Ohm R.A."/>
            <person name="Martin F."/>
            <person name="Silar P."/>
            <person name="Natvig D.O."/>
            <person name="Lalanne C."/>
            <person name="Gautier V."/>
            <person name="Ament-Velasquez S.L."/>
            <person name="Kruys A."/>
            <person name="Hutchinson M.I."/>
            <person name="Powell A.J."/>
            <person name="Barry K."/>
            <person name="Miller A.N."/>
            <person name="Grigoriev I.V."/>
            <person name="Debuchy R."/>
            <person name="Gladieux P."/>
            <person name="Hiltunen Thoren M."/>
            <person name="Johannesson H."/>
        </authorList>
    </citation>
    <scope>NUCLEOTIDE SEQUENCE</scope>
    <source>
        <strain evidence="6">CBS 538.74</strain>
    </source>
</reference>
<evidence type="ECO:0000256" key="2">
    <source>
        <dbReference type="PIRSR" id="PIRSR610347-2"/>
    </source>
</evidence>
<dbReference type="GO" id="GO:0005634">
    <property type="term" value="C:nucleus"/>
    <property type="evidence" value="ECO:0007669"/>
    <property type="project" value="InterPro"/>
</dbReference>
<organism evidence="6 7">
    <name type="scientific">Chaetomidium leptoderma</name>
    <dbReference type="NCBI Taxonomy" id="669021"/>
    <lineage>
        <taxon>Eukaryota</taxon>
        <taxon>Fungi</taxon>
        <taxon>Dikarya</taxon>
        <taxon>Ascomycota</taxon>
        <taxon>Pezizomycotina</taxon>
        <taxon>Sordariomycetes</taxon>
        <taxon>Sordariomycetidae</taxon>
        <taxon>Sordariales</taxon>
        <taxon>Chaetomiaceae</taxon>
        <taxon>Chaetomidium</taxon>
    </lineage>
</organism>
<reference evidence="6" key="2">
    <citation type="submission" date="2023-05" db="EMBL/GenBank/DDBJ databases">
        <authorList>
            <consortium name="Lawrence Berkeley National Laboratory"/>
            <person name="Steindorff A."/>
            <person name="Hensen N."/>
            <person name="Bonometti L."/>
            <person name="Westerberg I."/>
            <person name="Brannstrom I.O."/>
            <person name="Guillou S."/>
            <person name="Cros-Aarteil S."/>
            <person name="Calhoun S."/>
            <person name="Haridas S."/>
            <person name="Kuo A."/>
            <person name="Mondo S."/>
            <person name="Pangilinan J."/>
            <person name="Riley R."/>
            <person name="Labutti K."/>
            <person name="Andreopoulos B."/>
            <person name="Lipzen A."/>
            <person name="Chen C."/>
            <person name="Yanf M."/>
            <person name="Daum C."/>
            <person name="Ng V."/>
            <person name="Clum A."/>
            <person name="Ohm R."/>
            <person name="Martin F."/>
            <person name="Silar P."/>
            <person name="Natvig D."/>
            <person name="Lalanne C."/>
            <person name="Gautier V."/>
            <person name="Ament-Velasquez S.L."/>
            <person name="Kruys A."/>
            <person name="Hutchinson M.I."/>
            <person name="Powell A.J."/>
            <person name="Barry K."/>
            <person name="Miller A.N."/>
            <person name="Grigoriev I.V."/>
            <person name="Debuchy R."/>
            <person name="Gladieux P."/>
            <person name="Thoren M.H."/>
            <person name="Johannesson H."/>
        </authorList>
    </citation>
    <scope>NUCLEOTIDE SEQUENCE</scope>
    <source>
        <strain evidence="6">CBS 538.74</strain>
    </source>
</reference>
<gene>
    <name evidence="6" type="ORF">C8A00DRAFT_47312</name>
</gene>
<feature type="compositionally biased region" description="Basic and acidic residues" evidence="4">
    <location>
        <begin position="146"/>
        <end position="157"/>
    </location>
</feature>
<dbReference type="PROSITE" id="PS50035">
    <property type="entry name" value="PLD"/>
    <property type="match status" value="1"/>
</dbReference>
<feature type="region of interest" description="Disordered" evidence="4">
    <location>
        <begin position="25"/>
        <end position="172"/>
    </location>
</feature>